<dbReference type="InterPro" id="IPR053512">
    <property type="entry name" value="Magnetosome_regulatory"/>
</dbReference>
<reference evidence="1 2" key="1">
    <citation type="submission" date="2016-07" db="EMBL/GenBank/DDBJ databases">
        <authorList>
            <person name="Lefevre C.T."/>
        </authorList>
    </citation>
    <scope>NUCLEOTIDE SEQUENCE [LARGE SCALE GENOMIC DNA]</scope>
    <source>
        <strain evidence="1">PR1</strain>
    </source>
</reference>
<dbReference type="AlphaFoldDB" id="A0A1C3RFR6"/>
<dbReference type="OrthoDB" id="9879345at2"/>
<sequence>MLLLKAEQARSVPALVGKTFKVGSVTKAGGAGAMVNNQLLLQPVGASAGKDVVMLKVTGAGQQLPSLVGKTFTFGKSPVLGKAGMNYLALHPAAGAKAAAGAAAATKGTVAVKLTNAKAAAQLQAFQGKAFVVGKAPIMGNNIANKMLVLHPLKGAGAKAGAGVAATAAAEKGVVIGKTTIGSAGVISKGAGAAAQAPNVTIMLGGTGKTVAATAGKTVAAKTAVATTGKAVATKAAAATAGKAAAGKAAAAAGATAAAGTAASGTIWTGTGLSLGLGLGLGALGPVLLTAAAATGGYYLYQRNKAAEEECDGDVDECEALINPPAPSGNVAPA</sequence>
<dbReference type="STRING" id="1867952.MTBPR1_180011"/>
<dbReference type="EMBL" id="FLYE01000010">
    <property type="protein sequence ID" value="SCA56098.1"/>
    <property type="molecule type" value="Genomic_DNA"/>
</dbReference>
<evidence type="ECO:0000313" key="1">
    <source>
        <dbReference type="EMBL" id="SCA56098.1"/>
    </source>
</evidence>
<accession>A0A1C3RFR6</accession>
<dbReference type="NCBIfam" id="NF040916">
    <property type="entry name" value="MamD"/>
    <property type="match status" value="1"/>
</dbReference>
<organism evidence="1 2">
    <name type="scientific">Candidatus Terasakiella magnetica</name>
    <dbReference type="NCBI Taxonomy" id="1867952"/>
    <lineage>
        <taxon>Bacteria</taxon>
        <taxon>Pseudomonadati</taxon>
        <taxon>Pseudomonadota</taxon>
        <taxon>Alphaproteobacteria</taxon>
        <taxon>Rhodospirillales</taxon>
        <taxon>Terasakiellaceae</taxon>
        <taxon>Terasakiella</taxon>
    </lineage>
</organism>
<gene>
    <name evidence="1" type="primary">mamD'-like</name>
    <name evidence="1" type="ORF">MTBPR1_180011</name>
</gene>
<proteinExistence type="predicted"/>
<keyword evidence="2" id="KW-1185">Reference proteome</keyword>
<dbReference type="RefSeq" id="WP_126465068.1">
    <property type="nucleotide sequence ID" value="NZ_FLYE01000010.1"/>
</dbReference>
<dbReference type="Proteomes" id="UP000231658">
    <property type="component" value="Unassembled WGS sequence"/>
</dbReference>
<evidence type="ECO:0008006" key="3">
    <source>
        <dbReference type="Google" id="ProtNLM"/>
    </source>
</evidence>
<evidence type="ECO:0000313" key="2">
    <source>
        <dbReference type="Proteomes" id="UP000231658"/>
    </source>
</evidence>
<protein>
    <recommendedName>
        <fullName evidence="3">Magnetosome protein MamD</fullName>
    </recommendedName>
</protein>
<name>A0A1C3RFR6_9PROT</name>